<dbReference type="PATRIC" id="fig|1217709.3.peg.2116"/>
<gene>
    <name evidence="2" type="ORF">F906_02194</name>
</gene>
<dbReference type="InterPro" id="IPR002654">
    <property type="entry name" value="Glyco_trans_25"/>
</dbReference>
<organism evidence="2 3">
    <name type="scientific">Acinetobacter pseudolwoffii</name>
    <dbReference type="NCBI Taxonomy" id="2053287"/>
    <lineage>
        <taxon>Bacteria</taxon>
        <taxon>Pseudomonadati</taxon>
        <taxon>Pseudomonadota</taxon>
        <taxon>Gammaproteobacteria</taxon>
        <taxon>Moraxellales</taxon>
        <taxon>Moraxellaceae</taxon>
        <taxon>Acinetobacter</taxon>
    </lineage>
</organism>
<dbReference type="OrthoDB" id="9816113at2"/>
<evidence type="ECO:0000313" key="3">
    <source>
        <dbReference type="Proteomes" id="UP000023774"/>
    </source>
</evidence>
<dbReference type="Proteomes" id="UP000023774">
    <property type="component" value="Unassembled WGS sequence"/>
</dbReference>
<protein>
    <recommendedName>
        <fullName evidence="1">Glycosyl transferase family 25 domain-containing protein</fullName>
    </recommendedName>
</protein>
<dbReference type="CDD" id="cd06532">
    <property type="entry name" value="Glyco_transf_25"/>
    <property type="match status" value="1"/>
</dbReference>
<keyword evidence="3" id="KW-1185">Reference proteome</keyword>
<reference evidence="2 3" key="1">
    <citation type="submission" date="2013-02" db="EMBL/GenBank/DDBJ databases">
        <title>The Genome Sequence of Acinetobacter sp. NIPH 713.</title>
        <authorList>
            <consortium name="The Broad Institute Genome Sequencing Platform"/>
            <consortium name="The Broad Institute Genome Sequencing Center for Infectious Disease"/>
            <person name="Cerqueira G."/>
            <person name="Feldgarden M."/>
            <person name="Courvalin P."/>
            <person name="Perichon B."/>
            <person name="Grillot-Courvalin C."/>
            <person name="Clermont D."/>
            <person name="Rocha E."/>
            <person name="Yoon E.-J."/>
            <person name="Nemec A."/>
            <person name="Walker B."/>
            <person name="Young S.K."/>
            <person name="Zeng Q."/>
            <person name="Gargeya S."/>
            <person name="Fitzgerald M."/>
            <person name="Haas B."/>
            <person name="Abouelleil A."/>
            <person name="Alvarado L."/>
            <person name="Arachchi H.M."/>
            <person name="Berlin A.M."/>
            <person name="Chapman S.B."/>
            <person name="Dewar J."/>
            <person name="Goldberg J."/>
            <person name="Griggs A."/>
            <person name="Gujja S."/>
            <person name="Hansen M."/>
            <person name="Howarth C."/>
            <person name="Imamovic A."/>
            <person name="Larimer J."/>
            <person name="McCowan C."/>
            <person name="Murphy C."/>
            <person name="Neiman D."/>
            <person name="Pearson M."/>
            <person name="Priest M."/>
            <person name="Roberts A."/>
            <person name="Saif S."/>
            <person name="Shea T."/>
            <person name="Sisk P."/>
            <person name="Sykes S."/>
            <person name="Wortman J."/>
            <person name="Nusbaum C."/>
            <person name="Birren B."/>
        </authorList>
    </citation>
    <scope>NUCLEOTIDE SEQUENCE [LARGE SCALE GENOMIC DNA]</scope>
    <source>
        <strain evidence="2 3">NIPH 713</strain>
    </source>
</reference>
<dbReference type="Pfam" id="PF01755">
    <property type="entry name" value="Glyco_transf_25"/>
    <property type="match status" value="1"/>
</dbReference>
<dbReference type="AlphaFoldDB" id="N9M591"/>
<comment type="caution">
    <text evidence="2">The sequence shown here is derived from an EMBL/GenBank/DDBJ whole genome shotgun (WGS) entry which is preliminary data.</text>
</comment>
<sequence length="274" mass="31516">MVVNVNILIINLKTSQDRLDFQKKQFEKLGLNFEVLDAFSVADLSEEQYQKLGFGWQRPLRKVEVACFLSHQKAWEEVLKKNEPCLILEDDAVLASNTKEILKKIEEHHIQDVDLINLEVRSRKKIISRIPVLTLNQAQVELYNLYQDRTGAAGYILYPSGAQKLLNRLAQTAPAIADGFIFSTYELQCLQAEPAAIIQEDQLAAYGLITQESFDSTIGRSEHFKPEFNSINEKIKFKKRRLVGQIAMAMRYLQVMGKAEKRLINLDQKRFIQD</sequence>
<proteinExistence type="predicted"/>
<dbReference type="HOGENOM" id="CLU_071269_1_1_6"/>
<dbReference type="EMBL" id="APRJ01000012">
    <property type="protein sequence ID" value="ENW85866.1"/>
    <property type="molecule type" value="Genomic_DNA"/>
</dbReference>
<accession>N9M591</accession>
<evidence type="ECO:0000313" key="2">
    <source>
        <dbReference type="EMBL" id="ENW85866.1"/>
    </source>
</evidence>
<feature type="domain" description="Glycosyl transferase family 25" evidence="1">
    <location>
        <begin position="6"/>
        <end position="173"/>
    </location>
</feature>
<name>N9M591_9GAMM</name>
<evidence type="ECO:0000259" key="1">
    <source>
        <dbReference type="Pfam" id="PF01755"/>
    </source>
</evidence>